<gene>
    <name evidence="3" type="ORF">TDIB3V08_LOCUS13</name>
</gene>
<dbReference type="PANTHER" id="PTHR23300">
    <property type="entry name" value="METHANETHIOL OXIDASE"/>
    <property type="match status" value="1"/>
</dbReference>
<evidence type="ECO:0000313" key="3">
    <source>
        <dbReference type="EMBL" id="CAD7193549.1"/>
    </source>
</evidence>
<sequence>MSVHCQTPVYNDLGWVDKAIAKVVSVTVGTTTGPVCLYDLCVLTELKAAFHTSESSLDRDNILSPGDDRFMEHPGEWSPPTGAFMGDLTDELQVTVREAILVPLFLAVQKTMLTEFALVPRVAGCGGCGPGYSSPLEAMKKGPREKLLYVVCVQPEPEITKRPDYLATVDVDPQSDTYSQVVFLYISPSTGVHCAGAKAWGKVPEVLSRVSPYHLMVILTTLCAVVGERAISDLFWMTSLVM</sequence>
<dbReference type="InterPro" id="IPR008826">
    <property type="entry name" value="Se-bd"/>
</dbReference>
<proteinExistence type="inferred from homology"/>
<accession>A0A7R8V9Y3</accession>
<name>A0A7R8V9Y3_TIMDO</name>
<protein>
    <submittedName>
        <fullName evidence="3">Uncharacterized protein</fullName>
    </submittedName>
</protein>
<reference evidence="3" key="1">
    <citation type="submission" date="2020-11" db="EMBL/GenBank/DDBJ databases">
        <authorList>
            <person name="Tran Van P."/>
        </authorList>
    </citation>
    <scope>NUCLEOTIDE SEQUENCE</scope>
</reference>
<evidence type="ECO:0000256" key="2">
    <source>
        <dbReference type="ARBA" id="ARBA00023266"/>
    </source>
</evidence>
<dbReference type="PANTHER" id="PTHR23300:SF0">
    <property type="entry name" value="METHANETHIOL OXIDASE"/>
    <property type="match status" value="1"/>
</dbReference>
<dbReference type="EMBL" id="OA564271">
    <property type="protein sequence ID" value="CAD7193549.1"/>
    <property type="molecule type" value="Genomic_DNA"/>
</dbReference>
<dbReference type="GO" id="GO:0008430">
    <property type="term" value="F:selenium binding"/>
    <property type="evidence" value="ECO:0007669"/>
    <property type="project" value="InterPro"/>
</dbReference>
<keyword evidence="2" id="KW-0711">Selenium</keyword>
<dbReference type="AlphaFoldDB" id="A0A7R8V9Y3"/>
<evidence type="ECO:0000256" key="1">
    <source>
        <dbReference type="ARBA" id="ARBA00005606"/>
    </source>
</evidence>
<dbReference type="Pfam" id="PF05694">
    <property type="entry name" value="SBP56"/>
    <property type="match status" value="1"/>
</dbReference>
<comment type="similarity">
    <text evidence="1">Belongs to the selenium-binding protein family.</text>
</comment>
<organism evidence="3">
    <name type="scientific">Timema douglasi</name>
    <name type="common">Walking stick</name>
    <dbReference type="NCBI Taxonomy" id="61478"/>
    <lineage>
        <taxon>Eukaryota</taxon>
        <taxon>Metazoa</taxon>
        <taxon>Ecdysozoa</taxon>
        <taxon>Arthropoda</taxon>
        <taxon>Hexapoda</taxon>
        <taxon>Insecta</taxon>
        <taxon>Pterygota</taxon>
        <taxon>Neoptera</taxon>
        <taxon>Polyneoptera</taxon>
        <taxon>Phasmatodea</taxon>
        <taxon>Timematodea</taxon>
        <taxon>Timematoidea</taxon>
        <taxon>Timematidae</taxon>
        <taxon>Timema</taxon>
    </lineage>
</organism>